<accession>A0A6J6RVG2</accession>
<sequence>MLPITSTTVRLFLHVAAATVWVGGQLTLAGLVPTLRAIDPTAPKAVARQFNRIAWPAFGVLVLTGVWNLVEVRVGDASTSYQATLFAKLCIVALSGIAAFLHTQARTRAGLAIWGAVGGLATIVALFLGVLLRTSA</sequence>
<keyword evidence="1" id="KW-0472">Membrane</keyword>
<reference evidence="3" key="1">
    <citation type="submission" date="2020-05" db="EMBL/GenBank/DDBJ databases">
        <authorList>
            <person name="Chiriac C."/>
            <person name="Salcher M."/>
            <person name="Ghai R."/>
            <person name="Kavagutti S V."/>
        </authorList>
    </citation>
    <scope>NUCLEOTIDE SEQUENCE</scope>
</reference>
<dbReference type="AlphaFoldDB" id="A0A6J6RVG2"/>
<feature type="transmembrane region" description="Helical" evidence="1">
    <location>
        <begin position="12"/>
        <end position="32"/>
    </location>
</feature>
<dbReference type="EMBL" id="CAFBMH010000001">
    <property type="protein sequence ID" value="CAB4888214.1"/>
    <property type="molecule type" value="Genomic_DNA"/>
</dbReference>
<dbReference type="InterPro" id="IPR008457">
    <property type="entry name" value="Cu-R_CopD_dom"/>
</dbReference>
<keyword evidence="1" id="KW-1133">Transmembrane helix</keyword>
<evidence type="ECO:0000313" key="4">
    <source>
        <dbReference type="EMBL" id="CAB4834049.1"/>
    </source>
</evidence>
<protein>
    <submittedName>
        <fullName evidence="3">Unannotated protein</fullName>
    </submittedName>
</protein>
<feature type="transmembrane region" description="Helical" evidence="1">
    <location>
        <begin position="113"/>
        <end position="132"/>
    </location>
</feature>
<dbReference type="Pfam" id="PF05425">
    <property type="entry name" value="CopD"/>
    <property type="match status" value="1"/>
</dbReference>
<evidence type="ECO:0000313" key="6">
    <source>
        <dbReference type="EMBL" id="CAB4992559.1"/>
    </source>
</evidence>
<dbReference type="EMBL" id="CAFBOS010000054">
    <property type="protein sequence ID" value="CAB4992559.1"/>
    <property type="molecule type" value="Genomic_DNA"/>
</dbReference>
<feature type="transmembrane region" description="Helical" evidence="1">
    <location>
        <begin position="53"/>
        <end position="70"/>
    </location>
</feature>
<dbReference type="EMBL" id="CAFABA010000087">
    <property type="protein sequence ID" value="CAB4834049.1"/>
    <property type="molecule type" value="Genomic_DNA"/>
</dbReference>
<dbReference type="GO" id="GO:0016020">
    <property type="term" value="C:membrane"/>
    <property type="evidence" value="ECO:0007669"/>
    <property type="project" value="InterPro"/>
</dbReference>
<evidence type="ECO:0000259" key="2">
    <source>
        <dbReference type="Pfam" id="PF05425"/>
    </source>
</evidence>
<evidence type="ECO:0000256" key="1">
    <source>
        <dbReference type="SAM" id="Phobius"/>
    </source>
</evidence>
<keyword evidence="1" id="KW-0812">Transmembrane</keyword>
<evidence type="ECO:0000313" key="3">
    <source>
        <dbReference type="EMBL" id="CAB4726650.1"/>
    </source>
</evidence>
<dbReference type="EMBL" id="CAEZYR010000004">
    <property type="protein sequence ID" value="CAB4726650.1"/>
    <property type="molecule type" value="Genomic_DNA"/>
</dbReference>
<gene>
    <name evidence="3" type="ORF">UFOPK2754_00186</name>
    <name evidence="4" type="ORF">UFOPK3139_01964</name>
    <name evidence="5" type="ORF">UFOPK3543_00005</name>
    <name evidence="6" type="ORF">UFOPK3967_01104</name>
</gene>
<name>A0A6J6RVG2_9ZZZZ</name>
<feature type="domain" description="Copper resistance protein D" evidence="2">
    <location>
        <begin position="45"/>
        <end position="108"/>
    </location>
</feature>
<proteinExistence type="predicted"/>
<evidence type="ECO:0000313" key="5">
    <source>
        <dbReference type="EMBL" id="CAB4888214.1"/>
    </source>
</evidence>
<feature type="transmembrane region" description="Helical" evidence="1">
    <location>
        <begin position="82"/>
        <end position="101"/>
    </location>
</feature>
<organism evidence="3">
    <name type="scientific">freshwater metagenome</name>
    <dbReference type="NCBI Taxonomy" id="449393"/>
    <lineage>
        <taxon>unclassified sequences</taxon>
        <taxon>metagenomes</taxon>
        <taxon>ecological metagenomes</taxon>
    </lineage>
</organism>